<evidence type="ECO:0000256" key="1">
    <source>
        <dbReference type="ARBA" id="ARBA00022801"/>
    </source>
</evidence>
<dbReference type="InterPro" id="IPR003305">
    <property type="entry name" value="CenC_carb-bd"/>
</dbReference>
<sequence length="1238" mass="137117">MKDRFKQVRRFITASMAFFLVATSFVPSVKGYSGFVESTSDYLVSEAEVNTTHGGKQGPKRHVEDLIDIDSTSFVIDFDKTYPKGLPIERLVSVSFHLDDDDVIEPDITDYHVSAEDRSHVTVVHTNDDLLGEIGTIKVNNVNLEFDYTEIEKTMSIEEVRDGEVGSTYTTEGVVTAHFETGGQTNMFVQDESAGILLRGSGLGSLYEIGDKIKVTGELDHFRDMLQLLISEGNSEVVEQQVGLPTPKLVSAEDFQENGEMIEAQLVMVEQASVTELRDFDDYKATDETGEFIVLGSAANVQEETDYDYIIGVVNYHFYESKLMPRFDEDLIEDITVVQPVRATPNSSEVVAGSTVRLSTFTDEAEIYYTTDGSDPTINSTQYEEPIDVTEDVTIKAFAVKKGLSDSVVTTFEYTILPEAGTLNIYDIQGTSHVSPYENMIVREVPGIVTYTRNNGFYMQSEESDGDVNTSEGIYVYRPGHDVSEGDSVLVDGQVIEYEEQGFDDNHDLTTTQIVGSSIDVVSSDNSLPAPVIIGEDRDIPDVLLADPENYDINDPEMFDATANALDFYESLEGMLIEIPGQITVTGPQKYNEVTIISEEWGLDNRTEDGGVYLTEQELNTEVMFMNVPRNMVAKTGDFFAESIEGVVGYNYGNYKIQPVGPLPDLQEGDAERREETTIAFEEDKLTVATYNVENYYPGVPEEKTERLANSMANELGAPDIITLVEVMDNDGDVDSGNTDASESYQTLIDEIAAQGGPEYAYTDVAPVDGNDGGIPGGNIRVGHIYRTDRVHIAEGDIGGPTDAIKIDENGDLNYVSGLIEPTNDAFTSSRKPLMTEFIFKGEPVYVIGNHWNSKRGDDAPFGMEQPPVQGSRDQRQDIAEIIHDFVSELKSYDEDANVVVLGDFNDFPWSPPLQILEGNDMLYNTIYELPREQQFTYNYNGSSQSLDSILVSEHLQAGLKTDIMTINSQFMEAHGRASDHDPMIVQLEIPNIDPDYDMGDVIPPEIIFAKDELNSDPVIRLAVGDEFVLPEVTAVDDVDGDLTDCIEVTSNVDMSEAGTYEVRYTVSDKAGNTAVKQLTVIVGETTPLAEIMNGSFEEWEGNLPNKWVGDASNIARSRIAKSDEAYTGDYSVQLINESSTHNRFTSHAYGIEEGASYEISFKVKGNGEIRNGMYAPGYHGNNYSSYSQYTVVENDEWQNISWDYEAPGHGEAELIFSIRETGGEHLLIDEVIVTKKN</sequence>
<name>A0A9Q4AYS3_SALAG</name>
<dbReference type="InterPro" id="IPR032179">
    <property type="entry name" value="Cry22Aa_Ig-like"/>
</dbReference>
<dbReference type="SUPFAM" id="SSF56219">
    <property type="entry name" value="DNase I-like"/>
    <property type="match status" value="1"/>
</dbReference>
<dbReference type="Gene3D" id="3.60.10.10">
    <property type="entry name" value="Endonuclease/exonuclease/phosphatase"/>
    <property type="match status" value="1"/>
</dbReference>
<dbReference type="EMBL" id="JABXYM010000001">
    <property type="protein sequence ID" value="MCR6095015.1"/>
    <property type="molecule type" value="Genomic_DNA"/>
</dbReference>
<feature type="signal peptide" evidence="2">
    <location>
        <begin position="1"/>
        <end position="22"/>
    </location>
</feature>
<dbReference type="Proteomes" id="UP001057753">
    <property type="component" value="Unassembled WGS sequence"/>
</dbReference>
<dbReference type="InterPro" id="IPR026876">
    <property type="entry name" value="Fn3_assoc_repeat"/>
</dbReference>
<evidence type="ECO:0000259" key="5">
    <source>
        <dbReference type="Pfam" id="PF19580"/>
    </source>
</evidence>
<dbReference type="Gene3D" id="2.60.120.260">
    <property type="entry name" value="Galactose-binding domain-like"/>
    <property type="match status" value="1"/>
</dbReference>
<evidence type="ECO:0000313" key="6">
    <source>
        <dbReference type="EMBL" id="MCR6095015.1"/>
    </source>
</evidence>
<evidence type="ECO:0000259" key="3">
    <source>
        <dbReference type="Pfam" id="PF02018"/>
    </source>
</evidence>
<feature type="domain" description="CBM-cenC" evidence="3">
    <location>
        <begin position="1092"/>
        <end position="1212"/>
    </location>
</feature>
<proteinExistence type="predicted"/>
<dbReference type="InterPro" id="IPR008979">
    <property type="entry name" value="Galactose-bd-like_sf"/>
</dbReference>
<gene>
    <name evidence="6" type="ORF">HXA33_00445</name>
</gene>
<reference evidence="6" key="1">
    <citation type="submission" date="2020-06" db="EMBL/GenBank/DDBJ databases">
        <title>Insight into the genomes of haloalkaliphilic bacilli from Kenyan soda lakes.</title>
        <authorList>
            <person name="Mwirichia R."/>
            <person name="Villamizar G.C."/>
            <person name="Poehlein A."/>
            <person name="Mugweru J."/>
            <person name="Kipnyargis A."/>
            <person name="Kiplimo D."/>
            <person name="Orwa P."/>
            <person name="Daniel R."/>
        </authorList>
    </citation>
    <scope>NUCLEOTIDE SEQUENCE</scope>
    <source>
        <strain evidence="6">B1096_S55</strain>
    </source>
</reference>
<evidence type="ECO:0000259" key="4">
    <source>
        <dbReference type="Pfam" id="PF16403"/>
    </source>
</evidence>
<accession>A0A9Q4AYS3</accession>
<dbReference type="PANTHER" id="PTHR42834">
    <property type="entry name" value="ENDONUCLEASE/EXONUCLEASE/PHOSPHATASE FAMILY PROTEIN (AFU_ORTHOLOGUE AFUA_3G09210)"/>
    <property type="match status" value="1"/>
</dbReference>
<evidence type="ECO:0000313" key="7">
    <source>
        <dbReference type="Proteomes" id="UP001057753"/>
    </source>
</evidence>
<keyword evidence="2" id="KW-0732">Signal</keyword>
<organism evidence="6 7">
    <name type="scientific">Salipaludibacillus agaradhaerens</name>
    <name type="common">Bacillus agaradhaerens</name>
    <dbReference type="NCBI Taxonomy" id="76935"/>
    <lineage>
        <taxon>Bacteria</taxon>
        <taxon>Bacillati</taxon>
        <taxon>Bacillota</taxon>
        <taxon>Bacilli</taxon>
        <taxon>Bacillales</taxon>
        <taxon>Bacillaceae</taxon>
    </lineage>
</organism>
<dbReference type="PANTHER" id="PTHR42834:SF1">
    <property type="entry name" value="ENDONUCLEASE_EXONUCLEASE_PHOSPHATASE FAMILY PROTEIN (AFU_ORTHOLOGUE AFUA_3G09210)"/>
    <property type="match status" value="1"/>
</dbReference>
<feature type="domain" description="Pesticidal crystal protein Cry22Aa Ig-like" evidence="4">
    <location>
        <begin position="1013"/>
        <end position="1083"/>
    </location>
</feature>
<dbReference type="InterPro" id="IPR013783">
    <property type="entry name" value="Ig-like_fold"/>
</dbReference>
<evidence type="ECO:0000256" key="2">
    <source>
        <dbReference type="SAM" id="SignalP"/>
    </source>
</evidence>
<keyword evidence="1" id="KW-0378">Hydrolase</keyword>
<keyword evidence="7" id="KW-1185">Reference proteome</keyword>
<feature type="domain" description="Endonuclease/exonuclease/phosphatase" evidence="5">
    <location>
        <begin position="819"/>
        <end position="962"/>
    </location>
</feature>
<dbReference type="Pfam" id="PF19580">
    <property type="entry name" value="Exo_endo_phos_3"/>
    <property type="match status" value="1"/>
</dbReference>
<dbReference type="Gene3D" id="2.60.40.10">
    <property type="entry name" value="Immunoglobulins"/>
    <property type="match status" value="1"/>
</dbReference>
<dbReference type="CDD" id="cd04486">
    <property type="entry name" value="YhcR_OBF_like"/>
    <property type="match status" value="1"/>
</dbReference>
<comment type="caution">
    <text evidence="6">The sequence shown here is derived from an EMBL/GenBank/DDBJ whole genome shotgun (WGS) entry which is preliminary data.</text>
</comment>
<dbReference type="InterPro" id="IPR005135">
    <property type="entry name" value="Endo/exonuclease/phosphatase"/>
</dbReference>
<dbReference type="Pfam" id="PF16403">
    <property type="entry name" value="Bact_surface_Ig-like"/>
    <property type="match status" value="1"/>
</dbReference>
<dbReference type="AlphaFoldDB" id="A0A9Q4AYS3"/>
<dbReference type="Pfam" id="PF13287">
    <property type="entry name" value="Fn3_assoc"/>
    <property type="match status" value="1"/>
</dbReference>
<dbReference type="GO" id="GO:0016798">
    <property type="term" value="F:hydrolase activity, acting on glycosyl bonds"/>
    <property type="evidence" value="ECO:0007669"/>
    <property type="project" value="InterPro"/>
</dbReference>
<dbReference type="Pfam" id="PF02018">
    <property type="entry name" value="CBM_4_9"/>
    <property type="match status" value="1"/>
</dbReference>
<dbReference type="InterPro" id="IPR036691">
    <property type="entry name" value="Endo/exonu/phosph_ase_sf"/>
</dbReference>
<protein>
    <submittedName>
        <fullName evidence="6">Chitobiase/beta-hexosaminidase C-terminal domain-containing protein</fullName>
    </submittedName>
</protein>
<dbReference type="RefSeq" id="WP_257819650.1">
    <property type="nucleotide sequence ID" value="NZ_JABXYM010000001.1"/>
</dbReference>
<feature type="chain" id="PRO_5040325635" evidence="2">
    <location>
        <begin position="23"/>
        <end position="1238"/>
    </location>
</feature>
<dbReference type="SUPFAM" id="SSF49785">
    <property type="entry name" value="Galactose-binding domain-like"/>
    <property type="match status" value="1"/>
</dbReference>